<gene>
    <name evidence="1" type="ORF">ENR47_08385</name>
</gene>
<organism evidence="1">
    <name type="scientific">Oscillatoriales cyanobacterium SpSt-402</name>
    <dbReference type="NCBI Taxonomy" id="2282168"/>
    <lineage>
        <taxon>Bacteria</taxon>
        <taxon>Bacillati</taxon>
        <taxon>Cyanobacteriota</taxon>
        <taxon>Cyanophyceae</taxon>
        <taxon>Oscillatoriophycideae</taxon>
        <taxon>Oscillatoriales</taxon>
    </lineage>
</organism>
<accession>A0A832H3N1</accession>
<dbReference type="InterPro" id="IPR021336">
    <property type="entry name" value="DUF2949"/>
</dbReference>
<evidence type="ECO:0000313" key="1">
    <source>
        <dbReference type="EMBL" id="HGW94283.1"/>
    </source>
</evidence>
<dbReference type="Pfam" id="PF11165">
    <property type="entry name" value="DUF2949"/>
    <property type="match status" value="1"/>
</dbReference>
<proteinExistence type="predicted"/>
<name>A0A832H3N1_9CYAN</name>
<reference evidence="1" key="1">
    <citation type="journal article" date="2020" name="mSystems">
        <title>Genome- and Community-Level Interaction Insights into Carbon Utilization and Element Cycling Functions of Hydrothermarchaeota in Hydrothermal Sediment.</title>
        <authorList>
            <person name="Zhou Z."/>
            <person name="Liu Y."/>
            <person name="Xu W."/>
            <person name="Pan J."/>
            <person name="Luo Z.H."/>
            <person name="Li M."/>
        </authorList>
    </citation>
    <scope>NUCLEOTIDE SEQUENCE [LARGE SCALE GENOMIC DNA]</scope>
    <source>
        <strain evidence="1">SpSt-402</strain>
    </source>
</reference>
<comment type="caution">
    <text evidence="1">The sequence shown here is derived from an EMBL/GenBank/DDBJ whole genome shotgun (WGS) entry which is preliminary data.</text>
</comment>
<dbReference type="EMBL" id="DSRD01000526">
    <property type="protein sequence ID" value="HGW94283.1"/>
    <property type="molecule type" value="Genomic_DNA"/>
</dbReference>
<sequence>MESRVLIQFLRFLQDDLAIPDASIQLALKHSDYLPNLLPIVLWQYGLVTLTQMNQIFDWLEHRSVG</sequence>
<dbReference type="AlphaFoldDB" id="A0A832H3N1"/>
<protein>
    <submittedName>
        <fullName evidence="1">DUF2949 domain-containing protein</fullName>
    </submittedName>
</protein>